<accession>A0A6P6WUW4</accession>
<dbReference type="SUPFAM" id="SSF56672">
    <property type="entry name" value="DNA/RNA polymerases"/>
    <property type="match status" value="1"/>
</dbReference>
<dbReference type="InterPro" id="IPR051320">
    <property type="entry name" value="Viral_Replic_Matur_Polypro"/>
</dbReference>
<organism evidence="2 3">
    <name type="scientific">Coffea arabica</name>
    <name type="common">Arabian coffee</name>
    <dbReference type="NCBI Taxonomy" id="13443"/>
    <lineage>
        <taxon>Eukaryota</taxon>
        <taxon>Viridiplantae</taxon>
        <taxon>Streptophyta</taxon>
        <taxon>Embryophyta</taxon>
        <taxon>Tracheophyta</taxon>
        <taxon>Spermatophyta</taxon>
        <taxon>Magnoliopsida</taxon>
        <taxon>eudicotyledons</taxon>
        <taxon>Gunneridae</taxon>
        <taxon>Pentapetalae</taxon>
        <taxon>asterids</taxon>
        <taxon>lamiids</taxon>
        <taxon>Gentianales</taxon>
        <taxon>Rubiaceae</taxon>
        <taxon>Ixoroideae</taxon>
        <taxon>Gardenieae complex</taxon>
        <taxon>Bertiereae - Coffeeae clade</taxon>
        <taxon>Coffeeae</taxon>
        <taxon>Coffea</taxon>
    </lineage>
</organism>
<dbReference type="AlphaFoldDB" id="A0A6P6WUW4"/>
<dbReference type="Gene3D" id="3.30.70.270">
    <property type="match status" value="2"/>
</dbReference>
<gene>
    <name evidence="3" type="primary">LOC113735665</name>
</gene>
<dbReference type="RefSeq" id="XP_027118461.1">
    <property type="nucleotide sequence ID" value="XM_027262660.1"/>
</dbReference>
<dbReference type="OrthoDB" id="1702342at2759"/>
<reference evidence="2" key="1">
    <citation type="journal article" date="2025" name="Foods">
        <title>Unveiling the Microbial Signatures of Arabica Coffee Cherries: Insights into Ripeness Specific Diversity, Functional Traits, and Implications for Quality and Safety.</title>
        <authorList>
            <consortium name="RefSeq"/>
            <person name="Tenea G.N."/>
            <person name="Cifuentes V."/>
            <person name="Reyes P."/>
            <person name="Cevallos-Vallejos M."/>
        </authorList>
    </citation>
    <scope>NUCLEOTIDE SEQUENCE [LARGE SCALE GENOMIC DNA]</scope>
</reference>
<evidence type="ECO:0000313" key="2">
    <source>
        <dbReference type="Proteomes" id="UP001652660"/>
    </source>
</evidence>
<feature type="domain" description="Reverse transcriptase/retrotransposon-derived protein RNase H-like" evidence="1">
    <location>
        <begin position="103"/>
        <end position="140"/>
    </location>
</feature>
<evidence type="ECO:0000313" key="3">
    <source>
        <dbReference type="RefSeq" id="XP_027118461.1"/>
    </source>
</evidence>
<name>A0A6P6WUW4_COFAR</name>
<sequence>MDAHVQHLRTLFEVLRKHQLFVKKSKCAFAQTRVDYLGHTITDQGVSMDYSKVSSILQWPVPQSVKELRGFLGLTGYYRRFVKHYGLVCKPLTELLKKNNFRWNSQAQDSFEHFKKLMCSAPVLQLPDFKKPFVVETDASG</sequence>
<dbReference type="Pfam" id="PF17919">
    <property type="entry name" value="RT_RNaseH_2"/>
    <property type="match status" value="1"/>
</dbReference>
<dbReference type="InterPro" id="IPR043502">
    <property type="entry name" value="DNA/RNA_pol_sf"/>
</dbReference>
<dbReference type="GeneID" id="113735665"/>
<keyword evidence="2" id="KW-1185">Reference proteome</keyword>
<dbReference type="PANTHER" id="PTHR33064">
    <property type="entry name" value="POL PROTEIN"/>
    <property type="match status" value="1"/>
</dbReference>
<dbReference type="InterPro" id="IPR041577">
    <property type="entry name" value="RT_RNaseH_2"/>
</dbReference>
<dbReference type="FunFam" id="3.30.70.270:FF:000020">
    <property type="entry name" value="Transposon Tf2-6 polyprotein-like Protein"/>
    <property type="match status" value="1"/>
</dbReference>
<reference evidence="3" key="2">
    <citation type="submission" date="2025-08" db="UniProtKB">
        <authorList>
            <consortium name="RefSeq"/>
        </authorList>
    </citation>
    <scope>IDENTIFICATION</scope>
    <source>
        <tissue evidence="3">Leaves</tissue>
    </source>
</reference>
<protein>
    <submittedName>
        <fullName evidence="3">Uncharacterized mitochondrial protein AtMg00860-like</fullName>
    </submittedName>
</protein>
<dbReference type="InterPro" id="IPR043128">
    <property type="entry name" value="Rev_trsase/Diguanyl_cyclase"/>
</dbReference>
<proteinExistence type="predicted"/>
<dbReference type="Proteomes" id="UP001652660">
    <property type="component" value="Chromosome 3e"/>
</dbReference>
<dbReference type="PANTHER" id="PTHR33064:SF37">
    <property type="entry name" value="RIBONUCLEASE H"/>
    <property type="match status" value="1"/>
</dbReference>
<evidence type="ECO:0000259" key="1">
    <source>
        <dbReference type="Pfam" id="PF17919"/>
    </source>
</evidence>